<evidence type="ECO:0000256" key="6">
    <source>
        <dbReference type="ARBA" id="ARBA00022679"/>
    </source>
</evidence>
<proteinExistence type="inferred from homology"/>
<dbReference type="InterPro" id="IPR015421">
    <property type="entry name" value="PyrdxlP-dep_Trfase_major"/>
</dbReference>
<dbReference type="AlphaFoldDB" id="A0A6J1PIH6"/>
<evidence type="ECO:0000256" key="7">
    <source>
        <dbReference type="ARBA" id="ARBA00022898"/>
    </source>
</evidence>
<evidence type="ECO:0000256" key="8">
    <source>
        <dbReference type="ARBA" id="ARBA00022919"/>
    </source>
</evidence>
<dbReference type="PANTHER" id="PTHR13693">
    <property type="entry name" value="CLASS II AMINOTRANSFERASE/8-AMINO-7-OXONONANOATE SYNTHASE"/>
    <property type="match status" value="1"/>
</dbReference>
<protein>
    <recommendedName>
        <fullName evidence="11">Serine palmitoyltransferase 1</fullName>
        <ecNumber evidence="5">2.3.1.50</ecNumber>
    </recommendedName>
    <alternativeName>
        <fullName evidence="12">Long chain base biosynthesis protein 1</fullName>
    </alternativeName>
    <alternativeName>
        <fullName evidence="13">Serine-palmitoyl-CoA transferase 1</fullName>
    </alternativeName>
</protein>
<comment type="pathway">
    <text evidence="3">Sphingolipid metabolism.</text>
</comment>
<dbReference type="GO" id="GO:0004758">
    <property type="term" value="F:serine C-palmitoyltransferase activity"/>
    <property type="evidence" value="ECO:0007669"/>
    <property type="project" value="UniProtKB-EC"/>
</dbReference>
<evidence type="ECO:0000256" key="10">
    <source>
        <dbReference type="ARBA" id="ARBA00023315"/>
    </source>
</evidence>
<dbReference type="PANTHER" id="PTHR13693:SF2">
    <property type="entry name" value="SERINE PALMITOYLTRANSFERASE 1"/>
    <property type="match status" value="1"/>
</dbReference>
<keyword evidence="7" id="KW-0663">Pyridoxal phosphate</keyword>
<dbReference type="InterPro" id="IPR015424">
    <property type="entry name" value="PyrdxlP-dep_Trfase"/>
</dbReference>
<evidence type="ECO:0000256" key="1">
    <source>
        <dbReference type="ARBA" id="ARBA00001933"/>
    </source>
</evidence>
<evidence type="ECO:0000256" key="13">
    <source>
        <dbReference type="ARBA" id="ARBA00042649"/>
    </source>
</evidence>
<dbReference type="RefSeq" id="XP_024869153.1">
    <property type="nucleotide sequence ID" value="XM_025013385.1"/>
</dbReference>
<evidence type="ECO:0000256" key="9">
    <source>
        <dbReference type="ARBA" id="ARBA00023098"/>
    </source>
</evidence>
<evidence type="ECO:0000256" key="12">
    <source>
        <dbReference type="ARBA" id="ARBA00041765"/>
    </source>
</evidence>
<dbReference type="GO" id="GO:0016020">
    <property type="term" value="C:membrane"/>
    <property type="evidence" value="ECO:0007669"/>
    <property type="project" value="GOC"/>
</dbReference>
<keyword evidence="6" id="KW-0808">Transferase</keyword>
<feature type="domain" description="Aminotransferase class I/classII large" evidence="14">
    <location>
        <begin position="96"/>
        <end position="457"/>
    </location>
</feature>
<reference evidence="16" key="1">
    <citation type="submission" date="2025-08" db="UniProtKB">
        <authorList>
            <consortium name="RefSeq"/>
        </authorList>
    </citation>
    <scope>IDENTIFICATION</scope>
    <source>
        <tissue evidence="16">Whole body</tissue>
    </source>
</reference>
<sequence length="476" mass="53410">MSTKLLFVESVEILRDTLPHYHTLLEAILVLWIVWFISKRRSGGQDSVPSKELVERKLAEWRPESLVLESPADHPSLSPKHITSRIGKRMTVNGRDCLNLGTHNYLGLSDNTELIDSAEAAIKKYGVGSCGPRGFYGTVDVHLELEERMASFMGTEDAITYSYGFATMSTVIPAYCKRTDLIFVDERVNFAVQKGLDASRGNIQYFKHNDVQDLHNLLKKQEEADKRRPKKAAKIRRFLIVEGIYMNTGNICPLPELLDLCRQYKLRIFIDESISFGTIGLHGRGVTEYFNIPRSEVDMIIGSLENAMGTIGGFCVGTSFIIDHQRLSGLGYCFSASQPPLLASAAITSLDMIENNLQVFQSLKNNTLSIHNGLKEIPMLVCSSFAESPLKHVYLKEQKDRATEEKLLSAISNKCIENNLAIILPAYLETERILPRPSLRLCISASLDNNDIKFVLNTLRKCTEEILSLMSEINVS</sequence>
<dbReference type="GO" id="GO:0005783">
    <property type="term" value="C:endoplasmic reticulum"/>
    <property type="evidence" value="ECO:0007669"/>
    <property type="project" value="TreeGrafter"/>
</dbReference>
<evidence type="ECO:0000256" key="5">
    <source>
        <dbReference type="ARBA" id="ARBA00013220"/>
    </source>
</evidence>
<dbReference type="GO" id="GO:0046513">
    <property type="term" value="P:ceramide biosynthetic process"/>
    <property type="evidence" value="ECO:0007669"/>
    <property type="project" value="TreeGrafter"/>
</dbReference>
<evidence type="ECO:0000256" key="4">
    <source>
        <dbReference type="ARBA" id="ARBA00008392"/>
    </source>
</evidence>
<evidence type="ECO:0000313" key="15">
    <source>
        <dbReference type="Proteomes" id="UP000504618"/>
    </source>
</evidence>
<keyword evidence="15" id="KW-1185">Reference proteome</keyword>
<organism evidence="15 16">
    <name type="scientific">Temnothorax curvispinosus</name>
    <dbReference type="NCBI Taxonomy" id="300111"/>
    <lineage>
        <taxon>Eukaryota</taxon>
        <taxon>Metazoa</taxon>
        <taxon>Ecdysozoa</taxon>
        <taxon>Arthropoda</taxon>
        <taxon>Hexapoda</taxon>
        <taxon>Insecta</taxon>
        <taxon>Pterygota</taxon>
        <taxon>Neoptera</taxon>
        <taxon>Endopterygota</taxon>
        <taxon>Hymenoptera</taxon>
        <taxon>Apocrita</taxon>
        <taxon>Aculeata</taxon>
        <taxon>Formicoidea</taxon>
        <taxon>Formicidae</taxon>
        <taxon>Myrmicinae</taxon>
        <taxon>Temnothorax</taxon>
    </lineage>
</organism>
<comment type="pathway">
    <text evidence="2">Lipid metabolism; sphingolipid metabolism.</text>
</comment>
<dbReference type="GeneID" id="112452922"/>
<evidence type="ECO:0000256" key="11">
    <source>
        <dbReference type="ARBA" id="ARBA00041066"/>
    </source>
</evidence>
<keyword evidence="10" id="KW-0012">Acyltransferase</keyword>
<evidence type="ECO:0000259" key="14">
    <source>
        <dbReference type="Pfam" id="PF00155"/>
    </source>
</evidence>
<comment type="cofactor">
    <cofactor evidence="1">
        <name>pyridoxal 5'-phosphate</name>
        <dbReference type="ChEBI" id="CHEBI:597326"/>
    </cofactor>
</comment>
<dbReference type="Proteomes" id="UP000504618">
    <property type="component" value="Unplaced"/>
</dbReference>
<dbReference type="Gene3D" id="3.40.640.10">
    <property type="entry name" value="Type I PLP-dependent aspartate aminotransferase-like (Major domain)"/>
    <property type="match status" value="1"/>
</dbReference>
<keyword evidence="9" id="KW-0443">Lipid metabolism</keyword>
<accession>A0A6J1PIH6</accession>
<evidence type="ECO:0000256" key="2">
    <source>
        <dbReference type="ARBA" id="ARBA00004760"/>
    </source>
</evidence>
<dbReference type="InterPro" id="IPR015422">
    <property type="entry name" value="PyrdxlP-dep_Trfase_small"/>
</dbReference>
<evidence type="ECO:0000256" key="3">
    <source>
        <dbReference type="ARBA" id="ARBA00004991"/>
    </source>
</evidence>
<dbReference type="GO" id="GO:0046512">
    <property type="term" value="P:sphingosine biosynthetic process"/>
    <property type="evidence" value="ECO:0007669"/>
    <property type="project" value="TreeGrafter"/>
</dbReference>
<evidence type="ECO:0000313" key="16">
    <source>
        <dbReference type="RefSeq" id="XP_024869153.1"/>
    </source>
</evidence>
<dbReference type="GO" id="GO:0030170">
    <property type="term" value="F:pyridoxal phosphate binding"/>
    <property type="evidence" value="ECO:0007669"/>
    <property type="project" value="InterPro"/>
</dbReference>
<keyword evidence="8" id="KW-0746">Sphingolipid metabolism</keyword>
<dbReference type="FunFam" id="3.40.640.10:FF:000049">
    <property type="entry name" value="serine palmitoyltransferase 1 isoform X1"/>
    <property type="match status" value="1"/>
</dbReference>
<dbReference type="Pfam" id="PF00155">
    <property type="entry name" value="Aminotran_1_2"/>
    <property type="match status" value="1"/>
</dbReference>
<dbReference type="OrthoDB" id="3168162at2759"/>
<dbReference type="SUPFAM" id="SSF53383">
    <property type="entry name" value="PLP-dependent transferases"/>
    <property type="match status" value="1"/>
</dbReference>
<dbReference type="Gene3D" id="3.90.1150.10">
    <property type="entry name" value="Aspartate Aminotransferase, domain 1"/>
    <property type="match status" value="1"/>
</dbReference>
<dbReference type="InterPro" id="IPR050087">
    <property type="entry name" value="AON_synthase_class-II"/>
</dbReference>
<name>A0A6J1PIH6_9HYME</name>
<comment type="similarity">
    <text evidence="4">Belongs to the class-II pyridoxal-phosphate-dependent aminotransferase family.</text>
</comment>
<dbReference type="InterPro" id="IPR004839">
    <property type="entry name" value="Aminotransferase_I/II_large"/>
</dbReference>
<gene>
    <name evidence="16" type="primary">LOC112452922</name>
</gene>
<dbReference type="EC" id="2.3.1.50" evidence="5"/>